<evidence type="ECO:0000313" key="2">
    <source>
        <dbReference type="EMBL" id="WRY33970.1"/>
    </source>
</evidence>
<dbReference type="RefSeq" id="WP_406721018.1">
    <property type="nucleotide sequence ID" value="NZ_CP135443.1"/>
</dbReference>
<feature type="region of interest" description="Disordered" evidence="1">
    <location>
        <begin position="1"/>
        <end position="29"/>
    </location>
</feature>
<dbReference type="SUPFAM" id="SSF50475">
    <property type="entry name" value="FMN-binding split barrel"/>
    <property type="match status" value="1"/>
</dbReference>
<sequence>MPAPIDIPKDPLPLSGAVQRADPVQDADQESRDLARRLLAESLFAAIGTIDPATGFPHVSRIAIGPGPAGGLWSLVSGLSVHARALAADPRAGMLIGIPGSKGDPLTHPRLSLQVEARPLDRMDPRHPSLRDRWLADHPKSKLYIDLGDFYFIEFHILAAQLNGGFARSYRLTAADLLQS</sequence>
<dbReference type="EMBL" id="CP135443">
    <property type="protein sequence ID" value="WRY33970.1"/>
    <property type="molecule type" value="Genomic_DNA"/>
</dbReference>
<gene>
    <name evidence="2" type="ORF">RPE78_01375</name>
</gene>
<dbReference type="Gene3D" id="2.30.110.10">
    <property type="entry name" value="Electron Transport, Fmn-binding Protein, Chain A"/>
    <property type="match status" value="1"/>
</dbReference>
<reference evidence="2 3" key="1">
    <citation type="submission" date="2023-09" db="EMBL/GenBank/DDBJ databases">
        <title>Thioclava shenzhenensis sp. nov., a multidrug resistant bacteria-antagonizing species isolated from coastal seawater.</title>
        <authorList>
            <person name="Long M."/>
        </authorList>
    </citation>
    <scope>NUCLEOTIDE SEQUENCE [LARGE SCALE GENOMIC DNA]</scope>
    <source>
        <strain evidence="2 3">FTW29</strain>
    </source>
</reference>
<dbReference type="Proteomes" id="UP001623290">
    <property type="component" value="Chromosome"/>
</dbReference>
<name>A0ABZ1DZY7_9RHOB</name>
<protein>
    <submittedName>
        <fullName evidence="2">Pyridoxamine 5'-phosphate oxidase family protein</fullName>
    </submittedName>
</protein>
<proteinExistence type="predicted"/>
<dbReference type="InterPro" id="IPR012349">
    <property type="entry name" value="Split_barrel_FMN-bd"/>
</dbReference>
<evidence type="ECO:0000313" key="3">
    <source>
        <dbReference type="Proteomes" id="UP001623290"/>
    </source>
</evidence>
<accession>A0ABZ1DZY7</accession>
<keyword evidence="3" id="KW-1185">Reference proteome</keyword>
<organism evidence="2 3">
    <name type="scientific">Thioclava litoralis</name>
    <dbReference type="NCBI Taxonomy" id="3076557"/>
    <lineage>
        <taxon>Bacteria</taxon>
        <taxon>Pseudomonadati</taxon>
        <taxon>Pseudomonadota</taxon>
        <taxon>Alphaproteobacteria</taxon>
        <taxon>Rhodobacterales</taxon>
        <taxon>Paracoccaceae</taxon>
        <taxon>Thioclava</taxon>
    </lineage>
</organism>
<evidence type="ECO:0000256" key="1">
    <source>
        <dbReference type="SAM" id="MobiDB-lite"/>
    </source>
</evidence>